<keyword evidence="8" id="KW-0067">ATP-binding</keyword>
<dbReference type="GO" id="GO:0000155">
    <property type="term" value="F:phosphorelay sensor kinase activity"/>
    <property type="evidence" value="ECO:0007669"/>
    <property type="project" value="InterPro"/>
</dbReference>
<evidence type="ECO:0000256" key="13">
    <source>
        <dbReference type="SAM" id="Phobius"/>
    </source>
</evidence>
<evidence type="ECO:0000259" key="15">
    <source>
        <dbReference type="PROSITE" id="PS50110"/>
    </source>
</evidence>
<dbReference type="Gene3D" id="6.10.340.10">
    <property type="match status" value="1"/>
</dbReference>
<keyword evidence="13" id="KW-1133">Transmembrane helix</keyword>
<keyword evidence="10 13" id="KW-0472">Membrane</keyword>
<feature type="domain" description="Response regulatory" evidence="15">
    <location>
        <begin position="818"/>
        <end position="934"/>
    </location>
</feature>
<dbReference type="Pfam" id="PF00072">
    <property type="entry name" value="Response_reg"/>
    <property type="match status" value="2"/>
</dbReference>
<evidence type="ECO:0000256" key="11">
    <source>
        <dbReference type="ARBA" id="ARBA00023306"/>
    </source>
</evidence>
<keyword evidence="9" id="KW-0902">Two-component regulatory system</keyword>
<sequence length="947" mass="106497">MKIYPKILLTTFPLVLFPLLLVAGMTYFFSLNALNSMGDTWLKDRLAEVTDIAEKYKEELIRYGMDDSVPLVREVQNDTLANMESVRIGENGYVFVISQGTIIKHSDASLVGSDVTKQKWYENIINQNPNHSSSPPAIASKVSSGIAYLLSVLKIELPVNISHLSSSKERILYPSQQGENHLAMYEHFQHWDWYIFVAGPEKEIYGQVSEIGSYVLILAVAVLVIMALALMRLTRRLISPLRLLTEGAEQISNENLEIYIPVFTRDEFGKLADAFNKMAAQLQQNLKVLRHNEERFRSLIENASDIITILNDDGFIHYESPSVERVLGYSTETLMNKQIYDFIHPDDLPEVMDVFTEVNQNPGIIRAAEFRFRHKDGSWCFFECVANKPLTDAEFIGTIVNWREITERKIVQEELEKAKELAESANQAKSGFLANMSHELRTPLNAIIGYSEMLMEDAEDMGEEASLEEAVPDLEKIHAAGKHLLALINDILDLSKIEAGKMDIYLETFDVPSLIKDVTNTIRPLVEKNGNTLEIRCPDDIGEMHADLTKIRQGLFNLLSNACKFTDHGTITVTVARETVSLADISEASEHMRPENWFIFSVSDTGIGMTEEQMGKLFQAFSQADASTTRKFGGTGLGLLITKRFCQMMGGDITVESEYEKGTTFTIRIPTEVTESENEPADVAATSSEVPVSERATTILVIDDDPSVCDMMYRFLSKEGFRVETSSGGEEGLQLARELHPDAITLDVMMPSMDGWTVLTRLKADPELADIPVIMLTIIDDKNMGYALGASDYMAKPVDRDRLVSILRKYRSTAPPFHVLVIEDSDPMRNMLRKILEKEGCAVIEAENGRVALERVAETRPGLILLDLMMPEMDGFQFITELRANESWRSIPVVVITAKDITREERQQLNGYVHKILQKGVYTRETLLREVRDLIAAGRSGKLAEKP</sequence>
<dbReference type="PROSITE" id="PS50112">
    <property type="entry name" value="PAS"/>
    <property type="match status" value="1"/>
</dbReference>
<feature type="domain" description="HAMP" evidence="18">
    <location>
        <begin position="235"/>
        <end position="287"/>
    </location>
</feature>
<dbReference type="CDD" id="cd00156">
    <property type="entry name" value="REC"/>
    <property type="match status" value="1"/>
</dbReference>
<comment type="catalytic activity">
    <reaction evidence="1">
        <text>ATP + protein L-histidine = ADP + protein N-phospho-L-histidine.</text>
        <dbReference type="EC" id="2.7.13.3"/>
    </reaction>
</comment>
<dbReference type="SUPFAM" id="SSF55874">
    <property type="entry name" value="ATPase domain of HSP90 chaperone/DNA topoisomerase II/histidine kinase"/>
    <property type="match status" value="1"/>
</dbReference>
<evidence type="ECO:0000259" key="14">
    <source>
        <dbReference type="PROSITE" id="PS50109"/>
    </source>
</evidence>
<proteinExistence type="predicted"/>
<dbReference type="RefSeq" id="WP_207682188.1">
    <property type="nucleotide sequence ID" value="NZ_CP061800.1"/>
</dbReference>
<keyword evidence="4 12" id="KW-0597">Phosphoprotein</keyword>
<dbReference type="PANTHER" id="PTHR43047:SF72">
    <property type="entry name" value="OSMOSENSING HISTIDINE PROTEIN KINASE SLN1"/>
    <property type="match status" value="1"/>
</dbReference>
<dbReference type="KEGG" id="dmm:dnm_026560"/>
<accession>A0A975BJB7</accession>
<dbReference type="SMART" id="SM00448">
    <property type="entry name" value="REC"/>
    <property type="match status" value="2"/>
</dbReference>
<dbReference type="SMART" id="SM00388">
    <property type="entry name" value="HisKA"/>
    <property type="match status" value="1"/>
</dbReference>
<dbReference type="CDD" id="cd00082">
    <property type="entry name" value="HisKA"/>
    <property type="match status" value="1"/>
</dbReference>
<dbReference type="Pfam" id="PF00512">
    <property type="entry name" value="HisKA"/>
    <property type="match status" value="1"/>
</dbReference>
<dbReference type="Pfam" id="PF00672">
    <property type="entry name" value="HAMP"/>
    <property type="match status" value="1"/>
</dbReference>
<dbReference type="Pfam" id="PF17201">
    <property type="entry name" value="Cache_3-Cache_2"/>
    <property type="match status" value="1"/>
</dbReference>
<evidence type="ECO:0000256" key="9">
    <source>
        <dbReference type="ARBA" id="ARBA00023012"/>
    </source>
</evidence>
<dbReference type="GO" id="GO:0005886">
    <property type="term" value="C:plasma membrane"/>
    <property type="evidence" value="ECO:0007669"/>
    <property type="project" value="TreeGrafter"/>
</dbReference>
<evidence type="ECO:0000256" key="8">
    <source>
        <dbReference type="ARBA" id="ARBA00022840"/>
    </source>
</evidence>
<dbReference type="InterPro" id="IPR000014">
    <property type="entry name" value="PAS"/>
</dbReference>
<dbReference type="InterPro" id="IPR013655">
    <property type="entry name" value="PAS_fold_3"/>
</dbReference>
<feature type="transmembrane region" description="Helical" evidence="13">
    <location>
        <begin position="211"/>
        <end position="233"/>
    </location>
</feature>
<dbReference type="NCBIfam" id="TIGR00229">
    <property type="entry name" value="sensory_box"/>
    <property type="match status" value="1"/>
</dbReference>
<feature type="modified residue" description="4-aspartylphosphate" evidence="12">
    <location>
        <position position="747"/>
    </location>
</feature>
<dbReference type="EC" id="2.7.13.3" evidence="3"/>
<dbReference type="PROSITE" id="PS50109">
    <property type="entry name" value="HIS_KIN"/>
    <property type="match status" value="1"/>
</dbReference>
<dbReference type="PROSITE" id="PS50110">
    <property type="entry name" value="RESPONSE_REGULATORY"/>
    <property type="match status" value="2"/>
</dbReference>
<gene>
    <name evidence="19" type="ORF">dnm_026560</name>
</gene>
<keyword evidence="13" id="KW-0812">Transmembrane</keyword>
<keyword evidence="11" id="KW-0131">Cell cycle</keyword>
<evidence type="ECO:0000256" key="2">
    <source>
        <dbReference type="ARBA" id="ARBA00004370"/>
    </source>
</evidence>
<dbReference type="Gene3D" id="3.30.565.10">
    <property type="entry name" value="Histidine kinase-like ATPase, C-terminal domain"/>
    <property type="match status" value="1"/>
</dbReference>
<dbReference type="PRINTS" id="PR00344">
    <property type="entry name" value="BCTRLSENSOR"/>
</dbReference>
<dbReference type="SUPFAM" id="SSF158472">
    <property type="entry name" value="HAMP domain-like"/>
    <property type="match status" value="1"/>
</dbReference>
<dbReference type="PANTHER" id="PTHR43047">
    <property type="entry name" value="TWO-COMPONENT HISTIDINE PROTEIN KINASE"/>
    <property type="match status" value="1"/>
</dbReference>
<dbReference type="Pfam" id="PF08447">
    <property type="entry name" value="PAS_3"/>
    <property type="match status" value="1"/>
</dbReference>
<dbReference type="SMART" id="SM00304">
    <property type="entry name" value="HAMP"/>
    <property type="match status" value="1"/>
</dbReference>
<dbReference type="PROSITE" id="PS50885">
    <property type="entry name" value="HAMP"/>
    <property type="match status" value="1"/>
</dbReference>
<dbReference type="InterPro" id="IPR036097">
    <property type="entry name" value="HisK_dim/P_sf"/>
</dbReference>
<dbReference type="AlphaFoldDB" id="A0A975BJB7"/>
<evidence type="ECO:0000256" key="3">
    <source>
        <dbReference type="ARBA" id="ARBA00012438"/>
    </source>
</evidence>
<feature type="domain" description="PAS" evidence="16">
    <location>
        <begin position="292"/>
        <end position="362"/>
    </location>
</feature>
<evidence type="ECO:0000313" key="19">
    <source>
        <dbReference type="EMBL" id="QTA86632.1"/>
    </source>
</evidence>
<dbReference type="EMBL" id="CP061800">
    <property type="protein sequence ID" value="QTA86632.1"/>
    <property type="molecule type" value="Genomic_DNA"/>
</dbReference>
<keyword evidence="20" id="KW-1185">Reference proteome</keyword>
<feature type="transmembrane region" description="Helical" evidence="13">
    <location>
        <begin position="7"/>
        <end position="29"/>
    </location>
</feature>
<dbReference type="FunFam" id="3.30.565.10:FF:000010">
    <property type="entry name" value="Sensor histidine kinase RcsC"/>
    <property type="match status" value="1"/>
</dbReference>
<dbReference type="GO" id="GO:0005524">
    <property type="term" value="F:ATP binding"/>
    <property type="evidence" value="ECO:0007669"/>
    <property type="project" value="UniProtKB-KW"/>
</dbReference>
<keyword evidence="6" id="KW-0547">Nucleotide-binding</keyword>
<dbReference type="SUPFAM" id="SSF47384">
    <property type="entry name" value="Homodimeric domain of signal transducing histidine kinase"/>
    <property type="match status" value="1"/>
</dbReference>
<evidence type="ECO:0000259" key="17">
    <source>
        <dbReference type="PROSITE" id="PS50113"/>
    </source>
</evidence>
<dbReference type="SUPFAM" id="SSF55785">
    <property type="entry name" value="PYP-like sensor domain (PAS domain)"/>
    <property type="match status" value="1"/>
</dbReference>
<dbReference type="InterPro" id="IPR033462">
    <property type="entry name" value="Cache_3-Cache_2"/>
</dbReference>
<dbReference type="Gene3D" id="3.30.450.20">
    <property type="entry name" value="PAS domain"/>
    <property type="match status" value="2"/>
</dbReference>
<dbReference type="Pfam" id="PF02518">
    <property type="entry name" value="HATPase_c"/>
    <property type="match status" value="1"/>
</dbReference>
<dbReference type="InterPro" id="IPR011006">
    <property type="entry name" value="CheY-like_superfamily"/>
</dbReference>
<feature type="domain" description="Response regulatory" evidence="15">
    <location>
        <begin position="698"/>
        <end position="811"/>
    </location>
</feature>
<feature type="domain" description="Histidine kinase" evidence="14">
    <location>
        <begin position="435"/>
        <end position="673"/>
    </location>
</feature>
<dbReference type="InterPro" id="IPR003661">
    <property type="entry name" value="HisK_dim/P_dom"/>
</dbReference>
<keyword evidence="7 19" id="KW-0418">Kinase</keyword>
<evidence type="ECO:0000256" key="4">
    <source>
        <dbReference type="ARBA" id="ARBA00022553"/>
    </source>
</evidence>
<feature type="modified residue" description="4-aspartylphosphate" evidence="12">
    <location>
        <position position="867"/>
    </location>
</feature>
<evidence type="ECO:0000256" key="12">
    <source>
        <dbReference type="PROSITE-ProRule" id="PRU00169"/>
    </source>
</evidence>
<keyword evidence="5" id="KW-0808">Transferase</keyword>
<evidence type="ECO:0000256" key="1">
    <source>
        <dbReference type="ARBA" id="ARBA00000085"/>
    </source>
</evidence>
<dbReference type="InterPro" id="IPR003594">
    <property type="entry name" value="HATPase_dom"/>
</dbReference>
<dbReference type="CDD" id="cd16922">
    <property type="entry name" value="HATPase_EvgS-ArcB-TorS-like"/>
    <property type="match status" value="1"/>
</dbReference>
<dbReference type="PROSITE" id="PS50113">
    <property type="entry name" value="PAC"/>
    <property type="match status" value="1"/>
</dbReference>
<dbReference type="InterPro" id="IPR036890">
    <property type="entry name" value="HATPase_C_sf"/>
</dbReference>
<dbReference type="SUPFAM" id="SSF52172">
    <property type="entry name" value="CheY-like"/>
    <property type="match status" value="2"/>
</dbReference>
<dbReference type="CDD" id="cd06225">
    <property type="entry name" value="HAMP"/>
    <property type="match status" value="1"/>
</dbReference>
<dbReference type="InterPro" id="IPR003660">
    <property type="entry name" value="HAMP_dom"/>
</dbReference>
<dbReference type="InterPro" id="IPR000700">
    <property type="entry name" value="PAS-assoc_C"/>
</dbReference>
<dbReference type="InterPro" id="IPR005467">
    <property type="entry name" value="His_kinase_dom"/>
</dbReference>
<dbReference type="InterPro" id="IPR004358">
    <property type="entry name" value="Sig_transdc_His_kin-like_C"/>
</dbReference>
<name>A0A975BJB7_9BACT</name>
<organism evidence="19 20">
    <name type="scientific">Desulfonema magnum</name>
    <dbReference type="NCBI Taxonomy" id="45655"/>
    <lineage>
        <taxon>Bacteria</taxon>
        <taxon>Pseudomonadati</taxon>
        <taxon>Thermodesulfobacteriota</taxon>
        <taxon>Desulfobacteria</taxon>
        <taxon>Desulfobacterales</taxon>
        <taxon>Desulfococcaceae</taxon>
        <taxon>Desulfonema</taxon>
    </lineage>
</organism>
<reference evidence="19" key="1">
    <citation type="journal article" date="2021" name="Microb. Physiol.">
        <title>Proteogenomic Insights into the Physiology of Marine, Sulfate-Reducing, Filamentous Desulfonema limicola and Desulfonema magnum.</title>
        <authorList>
            <person name="Schnaars V."/>
            <person name="Wohlbrand L."/>
            <person name="Scheve S."/>
            <person name="Hinrichs C."/>
            <person name="Reinhardt R."/>
            <person name="Rabus R."/>
        </authorList>
    </citation>
    <scope>NUCLEOTIDE SEQUENCE</scope>
    <source>
        <strain evidence="19">4be13</strain>
    </source>
</reference>
<dbReference type="CDD" id="cd17574">
    <property type="entry name" value="REC_OmpR"/>
    <property type="match status" value="1"/>
</dbReference>
<dbReference type="Proteomes" id="UP000663722">
    <property type="component" value="Chromosome"/>
</dbReference>
<dbReference type="SMART" id="SM00091">
    <property type="entry name" value="PAS"/>
    <property type="match status" value="1"/>
</dbReference>
<evidence type="ECO:0000259" key="18">
    <source>
        <dbReference type="PROSITE" id="PS50885"/>
    </source>
</evidence>
<dbReference type="Gene3D" id="3.40.50.2300">
    <property type="match status" value="2"/>
</dbReference>
<dbReference type="FunFam" id="1.10.287.130:FF:000038">
    <property type="entry name" value="Sensory transduction histidine kinase"/>
    <property type="match status" value="1"/>
</dbReference>
<dbReference type="InterPro" id="IPR001789">
    <property type="entry name" value="Sig_transdc_resp-reg_receiver"/>
</dbReference>
<evidence type="ECO:0000256" key="7">
    <source>
        <dbReference type="ARBA" id="ARBA00022777"/>
    </source>
</evidence>
<evidence type="ECO:0000256" key="6">
    <source>
        <dbReference type="ARBA" id="ARBA00022741"/>
    </source>
</evidence>
<evidence type="ECO:0000259" key="16">
    <source>
        <dbReference type="PROSITE" id="PS50112"/>
    </source>
</evidence>
<comment type="subcellular location">
    <subcellularLocation>
        <location evidence="2">Membrane</location>
    </subcellularLocation>
</comment>
<dbReference type="InterPro" id="IPR035965">
    <property type="entry name" value="PAS-like_dom_sf"/>
</dbReference>
<dbReference type="GO" id="GO:0009927">
    <property type="term" value="F:histidine phosphotransfer kinase activity"/>
    <property type="evidence" value="ECO:0007669"/>
    <property type="project" value="TreeGrafter"/>
</dbReference>
<evidence type="ECO:0000313" key="20">
    <source>
        <dbReference type="Proteomes" id="UP000663722"/>
    </source>
</evidence>
<protein>
    <recommendedName>
        <fullName evidence="3">histidine kinase</fullName>
        <ecNumber evidence="3">2.7.13.3</ecNumber>
    </recommendedName>
</protein>
<dbReference type="Gene3D" id="1.10.287.130">
    <property type="match status" value="1"/>
</dbReference>
<feature type="domain" description="PAC" evidence="17">
    <location>
        <begin position="366"/>
        <end position="417"/>
    </location>
</feature>
<evidence type="ECO:0000256" key="5">
    <source>
        <dbReference type="ARBA" id="ARBA00022679"/>
    </source>
</evidence>
<dbReference type="CDD" id="cd00130">
    <property type="entry name" value="PAS"/>
    <property type="match status" value="1"/>
</dbReference>
<evidence type="ECO:0000256" key="10">
    <source>
        <dbReference type="ARBA" id="ARBA00023136"/>
    </source>
</evidence>
<dbReference type="SMART" id="SM00387">
    <property type="entry name" value="HATPase_c"/>
    <property type="match status" value="1"/>
</dbReference>